<comment type="caution">
    <text evidence="2">The sequence shown here is derived from an EMBL/GenBank/DDBJ whole genome shotgun (WGS) entry which is preliminary data.</text>
</comment>
<dbReference type="AlphaFoldDB" id="A0A423UX68"/>
<name>A0A423UX68_STRGL</name>
<dbReference type="RefSeq" id="WP_118904398.1">
    <property type="nucleotide sequence ID" value="NZ_QWFA01000101.1"/>
</dbReference>
<feature type="signal peptide" evidence="1">
    <location>
        <begin position="1"/>
        <end position="34"/>
    </location>
</feature>
<evidence type="ECO:0000256" key="1">
    <source>
        <dbReference type="SAM" id="SignalP"/>
    </source>
</evidence>
<dbReference type="Gene3D" id="2.60.20.10">
    <property type="entry name" value="Crystallins"/>
    <property type="match status" value="1"/>
</dbReference>
<dbReference type="InterPro" id="IPR011024">
    <property type="entry name" value="G_crystallin-like"/>
</dbReference>
<dbReference type="Pfam" id="PF03995">
    <property type="entry name" value="Inhibitor_I36"/>
    <property type="match status" value="1"/>
</dbReference>
<accession>A0A423UX68</accession>
<dbReference type="SUPFAM" id="SSF49695">
    <property type="entry name" value="gamma-Crystallin-like"/>
    <property type="match status" value="1"/>
</dbReference>
<keyword evidence="1" id="KW-0732">Signal</keyword>
<reference evidence="2 3" key="1">
    <citation type="submission" date="2018-08" db="EMBL/GenBank/DDBJ databases">
        <title>Streptomyces globisporus 1912-4Crt, whole genome shotgun sequence.</title>
        <authorList>
            <person name="Matselyukh B."/>
        </authorList>
    </citation>
    <scope>NUCLEOTIDE SEQUENCE [LARGE SCALE GENOMIC DNA]</scope>
    <source>
        <strain evidence="2 3">1912-4Crt</strain>
    </source>
</reference>
<proteinExistence type="predicted"/>
<evidence type="ECO:0008006" key="4">
    <source>
        <dbReference type="Google" id="ProtNLM"/>
    </source>
</evidence>
<organism evidence="2 3">
    <name type="scientific">Streptomyces globisporus</name>
    <dbReference type="NCBI Taxonomy" id="1908"/>
    <lineage>
        <taxon>Bacteria</taxon>
        <taxon>Bacillati</taxon>
        <taxon>Actinomycetota</taxon>
        <taxon>Actinomycetes</taxon>
        <taxon>Kitasatosporales</taxon>
        <taxon>Streptomycetaceae</taxon>
        <taxon>Streptomyces</taxon>
    </lineage>
</organism>
<evidence type="ECO:0000313" key="3">
    <source>
        <dbReference type="Proteomes" id="UP000285596"/>
    </source>
</evidence>
<evidence type="ECO:0000313" key="2">
    <source>
        <dbReference type="EMBL" id="ROV66942.1"/>
    </source>
</evidence>
<protein>
    <recommendedName>
        <fullName evidence="4">Peptidase inhibitor family I36 protein</fullName>
    </recommendedName>
</protein>
<dbReference type="Proteomes" id="UP000285596">
    <property type="component" value="Unassembled WGS sequence"/>
</dbReference>
<sequence>MRKFQGVRTKAAIASGAVLLAGLGVAATASPAQAAKSDCSSGALCAWLSTSYVGTPGQVWGNNTDLRQYNKFNNAASVYNNGNSCDVRLYTLKDYEGRTYLLKRGSSIAALKTYFDDGRFKYGIAANKWVC</sequence>
<gene>
    <name evidence="2" type="ORF">D3105_19470</name>
</gene>
<feature type="chain" id="PRO_5019480033" description="Peptidase inhibitor family I36 protein" evidence="1">
    <location>
        <begin position="35"/>
        <end position="131"/>
    </location>
</feature>
<dbReference type="EMBL" id="QWFA01000101">
    <property type="protein sequence ID" value="ROV66942.1"/>
    <property type="molecule type" value="Genomic_DNA"/>
</dbReference>